<dbReference type="EMBL" id="ADBJ01000060">
    <property type="protein sequence ID" value="EFA74753.1"/>
    <property type="molecule type" value="Genomic_DNA"/>
</dbReference>
<dbReference type="InParanoid" id="D3BUG5"/>
<dbReference type="AlphaFoldDB" id="D3BUG5"/>
<reference evidence="1 2" key="1">
    <citation type="journal article" date="2011" name="Genome Res.">
        <title>Phylogeny-wide analysis of social amoeba genomes highlights ancient origins for complex intercellular communication.</title>
        <authorList>
            <person name="Heidel A.J."/>
            <person name="Lawal H.M."/>
            <person name="Felder M."/>
            <person name="Schilde C."/>
            <person name="Helps N.R."/>
            <person name="Tunggal B."/>
            <person name="Rivero F."/>
            <person name="John U."/>
            <person name="Schleicher M."/>
            <person name="Eichinger L."/>
            <person name="Platzer M."/>
            <person name="Noegel A.A."/>
            <person name="Schaap P."/>
            <person name="Gloeckner G."/>
        </authorList>
    </citation>
    <scope>NUCLEOTIDE SEQUENCE [LARGE SCALE GENOMIC DNA]</scope>
    <source>
        <strain evidence="2">ATCC 26659 / Pp 5 / PN500</strain>
    </source>
</reference>
<evidence type="ECO:0000313" key="1">
    <source>
        <dbReference type="EMBL" id="EFA74753.1"/>
    </source>
</evidence>
<dbReference type="Proteomes" id="UP000001396">
    <property type="component" value="Unassembled WGS sequence"/>
</dbReference>
<sequence>MGVLCDFNVFPPSQSIDQYNINDWSTNHSIKLINQNKIKLVNAQCDQCDLGSSSRDLPMGSVQLACPSNARCYQDPTLLKPPTCVRALNEGDQCTGNVCGQFLKCFNGTCKSYGYKGIGESCQGNFECMSSQLVCGGKGTCINPRYPICDTTTGCLNGERCVDGLCKKVVDNWQPCNASTQCRYLSVCQTPRNLLPTSEFDIYQTQKVCLPPFSLEEGDPCDVTEASGCNIDNDLTVTIIITLTYTSECYNMRCAKTHHGESKNCNNARSPMDKCTVNNVCRCMQKLVISDEPNYGLCRQLLPNATSIPAIALAFQDCFYSSGCPSAFPPKNKSCVTQKCGVSTVHYLISSSNPPCGPDNHTPIDQTTTTPTETAPLLTFTPIPNITIPNDSASIDQPIIIYRLALIIIIALLT</sequence>
<dbReference type="PANTHER" id="PTHR33459">
    <property type="entry name" value="DD-GDCA PROTEIN"/>
    <property type="match status" value="1"/>
</dbReference>
<gene>
    <name evidence="1" type="ORF">PPL_11785</name>
</gene>
<dbReference type="RefSeq" id="XP_020426887.1">
    <property type="nucleotide sequence ID" value="XM_020582533.1"/>
</dbReference>
<dbReference type="GeneID" id="31367253"/>
<protein>
    <submittedName>
        <fullName evidence="1">Uncharacterized protein</fullName>
    </submittedName>
</protein>
<keyword evidence="2" id="KW-1185">Reference proteome</keyword>
<dbReference type="InterPro" id="IPR052326">
    <property type="entry name" value="Diff-Dev_Assoc_Protein"/>
</dbReference>
<proteinExistence type="predicted"/>
<organism evidence="1 2">
    <name type="scientific">Heterostelium pallidum (strain ATCC 26659 / Pp 5 / PN500)</name>
    <name type="common">Cellular slime mold</name>
    <name type="synonym">Polysphondylium pallidum</name>
    <dbReference type="NCBI Taxonomy" id="670386"/>
    <lineage>
        <taxon>Eukaryota</taxon>
        <taxon>Amoebozoa</taxon>
        <taxon>Evosea</taxon>
        <taxon>Eumycetozoa</taxon>
        <taxon>Dictyostelia</taxon>
        <taxon>Acytosteliales</taxon>
        <taxon>Acytosteliaceae</taxon>
        <taxon>Heterostelium</taxon>
    </lineage>
</organism>
<evidence type="ECO:0000313" key="2">
    <source>
        <dbReference type="Proteomes" id="UP000001396"/>
    </source>
</evidence>
<dbReference type="PANTHER" id="PTHR33459:SF7">
    <property type="entry name" value="DD-GDCA PROTEIN"/>
    <property type="match status" value="1"/>
</dbReference>
<name>D3BUG5_HETP5</name>
<comment type="caution">
    <text evidence="1">The sequence shown here is derived from an EMBL/GenBank/DDBJ whole genome shotgun (WGS) entry which is preliminary data.</text>
</comment>
<accession>D3BUG5</accession>